<dbReference type="EMBL" id="LPUY01000049">
    <property type="protein sequence ID" value="KUP93567.1"/>
    <property type="molecule type" value="Genomic_DNA"/>
</dbReference>
<proteinExistence type="predicted"/>
<evidence type="ECO:0000313" key="2">
    <source>
        <dbReference type="Proteomes" id="UP000068382"/>
    </source>
</evidence>
<evidence type="ECO:0000313" key="1">
    <source>
        <dbReference type="EMBL" id="KUP93567.1"/>
    </source>
</evidence>
<accession>A0A132C0D8</accession>
<sequence>MQTPVFLDHLPDIDAVAGQKPAQYRLERNKALLELMLDQSTVWHDRNACPACDQDTTQNPFFSQTMMEFRRCMNCNSIYAARVPGQTTIDRLRLDHIQARAADAGGDREFEFTSLLNWISLTEARLERKLDRVLDIRFATQAPAWPDATERLSHNRSWDFLELTPESDDFSALEAAVAKAAPKAILMPAELDRVADPAALLSALKAAATPGTVIFVASSCADGLEYEILGADSPSFVPLDRLTVFSVKGFETLSTKLGLQVLEISTPGRLDAVILDRYFKSAENTAIPFWSSFFREADKNRLRDLQILLQRSLKSGVLRFVLET</sequence>
<dbReference type="AlphaFoldDB" id="A0A132C0D8"/>
<name>A0A132C0D8_9RHOB</name>
<dbReference type="OrthoDB" id="9777830at2"/>
<gene>
    <name evidence="1" type="ORF">TRIHO_15900</name>
</gene>
<protein>
    <submittedName>
        <fullName evidence="1">Uncharacterized protein</fullName>
    </submittedName>
</protein>
<comment type="caution">
    <text evidence="1">The sequence shown here is derived from an EMBL/GenBank/DDBJ whole genome shotgun (WGS) entry which is preliminary data.</text>
</comment>
<dbReference type="Proteomes" id="UP000068382">
    <property type="component" value="Unassembled WGS sequence"/>
</dbReference>
<dbReference type="RefSeq" id="WP_068241843.1">
    <property type="nucleotide sequence ID" value="NZ_LPUY01000049.1"/>
</dbReference>
<keyword evidence="2" id="KW-1185">Reference proteome</keyword>
<organism evidence="1 2">
    <name type="scientific">Tritonibacter horizontis</name>
    <dbReference type="NCBI Taxonomy" id="1768241"/>
    <lineage>
        <taxon>Bacteria</taxon>
        <taxon>Pseudomonadati</taxon>
        <taxon>Pseudomonadota</taxon>
        <taxon>Alphaproteobacteria</taxon>
        <taxon>Rhodobacterales</taxon>
        <taxon>Paracoccaceae</taxon>
        <taxon>Tritonibacter</taxon>
    </lineage>
</organism>
<reference evidence="1 2" key="1">
    <citation type="submission" date="2015-12" db="EMBL/GenBank/DDBJ databases">
        <title>Genome sequence of the marine Rhodobacteraceae strain O3.65, Candidatus Tritonibacter horizontis.</title>
        <authorList>
            <person name="Poehlein A."/>
            <person name="Giebel H.A."/>
            <person name="Voget S."/>
            <person name="Brinkhoff T."/>
        </authorList>
    </citation>
    <scope>NUCLEOTIDE SEQUENCE [LARGE SCALE GENOMIC DNA]</scope>
    <source>
        <strain evidence="1 2">O3.65</strain>
    </source>
</reference>